<evidence type="ECO:0000313" key="11">
    <source>
        <dbReference type="EMBL" id="KAK7734717.1"/>
    </source>
</evidence>
<evidence type="ECO:0000259" key="10">
    <source>
        <dbReference type="Pfam" id="PF02230"/>
    </source>
</evidence>
<evidence type="ECO:0000313" key="12">
    <source>
        <dbReference type="Proteomes" id="UP001320245"/>
    </source>
</evidence>
<dbReference type="PANTHER" id="PTHR10655:SF17">
    <property type="entry name" value="LYSOPHOSPHOLIPASE-LIKE PROTEIN 1"/>
    <property type="match status" value="1"/>
</dbReference>
<dbReference type="InterPro" id="IPR029058">
    <property type="entry name" value="AB_hydrolase_fold"/>
</dbReference>
<comment type="similarity">
    <text evidence="1">Belongs to the AB hydrolase superfamily. AB hydrolase 2 family.</text>
</comment>
<gene>
    <name evidence="11" type="ORF">SLS53_007823</name>
</gene>
<dbReference type="Pfam" id="PF02230">
    <property type="entry name" value="Abhydrolase_2"/>
    <property type="match status" value="2"/>
</dbReference>
<feature type="domain" description="Phospholipase/carboxylesterase/thioesterase" evidence="10">
    <location>
        <begin position="198"/>
        <end position="264"/>
    </location>
</feature>
<dbReference type="Gene3D" id="3.40.50.1820">
    <property type="entry name" value="alpha/beta hydrolase"/>
    <property type="match status" value="1"/>
</dbReference>
<dbReference type="GO" id="GO:0006631">
    <property type="term" value="P:fatty acid metabolic process"/>
    <property type="evidence" value="ECO:0007669"/>
    <property type="project" value="UniProtKB-KW"/>
</dbReference>
<evidence type="ECO:0000256" key="2">
    <source>
        <dbReference type="ARBA" id="ARBA00012423"/>
    </source>
</evidence>
<feature type="domain" description="Phospholipase/carboxylesterase/thioesterase" evidence="10">
    <location>
        <begin position="15"/>
        <end position="173"/>
    </location>
</feature>
<keyword evidence="4" id="KW-0719">Serine esterase</keyword>
<dbReference type="EC" id="3.1.2.22" evidence="2"/>
<evidence type="ECO:0000256" key="1">
    <source>
        <dbReference type="ARBA" id="ARBA00006499"/>
    </source>
</evidence>
<dbReference type="InterPro" id="IPR050565">
    <property type="entry name" value="LYPA1-2/EST-like"/>
</dbReference>
<comment type="function">
    <text evidence="7">Hydrolyzes fatty acids from S-acylated cysteine residues in proteins with a strong preference for palmitoylated G-alpha proteins over other acyl substrates. Mediates the deacylation of G-alpha proteins such as GPA1 in vivo, but has weak or no activity toward palmitoylated Ras proteins. Has weak lysophospholipase activity in vitro; however such activity may not exist in vivo.</text>
</comment>
<evidence type="ECO:0000256" key="4">
    <source>
        <dbReference type="ARBA" id="ARBA00022487"/>
    </source>
</evidence>
<dbReference type="SUPFAM" id="SSF53474">
    <property type="entry name" value="alpha/beta-Hydrolases"/>
    <property type="match status" value="1"/>
</dbReference>
<dbReference type="AlphaFoldDB" id="A0AAN9YCR5"/>
<dbReference type="PANTHER" id="PTHR10655">
    <property type="entry name" value="LYSOPHOSPHOLIPASE-RELATED"/>
    <property type="match status" value="1"/>
</dbReference>
<evidence type="ECO:0000256" key="8">
    <source>
        <dbReference type="ARBA" id="ARBA00031195"/>
    </source>
</evidence>
<evidence type="ECO:0000256" key="3">
    <source>
        <dbReference type="ARBA" id="ARBA00014923"/>
    </source>
</evidence>
<evidence type="ECO:0000256" key="6">
    <source>
        <dbReference type="ARBA" id="ARBA00022832"/>
    </source>
</evidence>
<reference evidence="11 12" key="1">
    <citation type="journal article" date="2023" name="PLoS ONE">
        <title>Cytospora paraplurivora sp. nov. isolated from orchards with fruit tree decline syndrome in Ontario, Canada.</title>
        <authorList>
            <person name="Ilyukhin E."/>
            <person name="Nguyen H.D.T."/>
            <person name="Castle A.J."/>
            <person name="Ellouze W."/>
        </authorList>
    </citation>
    <scope>NUCLEOTIDE SEQUENCE [LARGE SCALE GENOMIC DNA]</scope>
    <source>
        <strain evidence="11 12">FDS-564</strain>
    </source>
</reference>
<dbReference type="GO" id="GO:0052689">
    <property type="term" value="F:carboxylic ester hydrolase activity"/>
    <property type="evidence" value="ECO:0007669"/>
    <property type="project" value="UniProtKB-KW"/>
</dbReference>
<evidence type="ECO:0000256" key="7">
    <source>
        <dbReference type="ARBA" id="ARBA00029392"/>
    </source>
</evidence>
<keyword evidence="6" id="KW-0276">Fatty acid metabolism</keyword>
<comment type="caution">
    <text evidence="11">The sequence shown here is derived from an EMBL/GenBank/DDBJ whole genome shotgun (WGS) entry which is preliminary data.</text>
</comment>
<keyword evidence="5" id="KW-0378">Hydrolase</keyword>
<evidence type="ECO:0000256" key="9">
    <source>
        <dbReference type="ARBA" id="ARBA00047337"/>
    </source>
</evidence>
<dbReference type="EMBL" id="JAJSPL020000042">
    <property type="protein sequence ID" value="KAK7734717.1"/>
    <property type="molecule type" value="Genomic_DNA"/>
</dbReference>
<dbReference type="GO" id="GO:0005737">
    <property type="term" value="C:cytoplasm"/>
    <property type="evidence" value="ECO:0007669"/>
    <property type="project" value="TreeGrafter"/>
</dbReference>
<keyword evidence="12" id="KW-1185">Reference proteome</keyword>
<sequence>MASPKLSIENLPPPTVIPAITEHKSTVIIAHGLGDSGDGSIAPMVRGWHEKGLFQDTKFVLPSAPELPITAFNNFDIPAWFDIKGQRGTDVTYANLTSQDQDEPNLLASRDYLLRLVRAERSPPAAVPASRVIVGGYDLGGVLALITGVSAGAGPEEGIGGVFCAAGYLPVADAVRRGGEEEEGEEQGGGGKFPHAKAVGAKKGLDVLLVHGEKDPINNLEWTEKSAEIMKELGYEVDYQVIPGHDHSLDDKVLAKIQAFISKVQAKA</sequence>
<organism evidence="11 12">
    <name type="scientific">Cytospora paraplurivora</name>
    <dbReference type="NCBI Taxonomy" id="2898453"/>
    <lineage>
        <taxon>Eukaryota</taxon>
        <taxon>Fungi</taxon>
        <taxon>Dikarya</taxon>
        <taxon>Ascomycota</taxon>
        <taxon>Pezizomycotina</taxon>
        <taxon>Sordariomycetes</taxon>
        <taxon>Sordariomycetidae</taxon>
        <taxon>Diaporthales</taxon>
        <taxon>Cytosporaceae</taxon>
        <taxon>Cytospora</taxon>
    </lineage>
</organism>
<dbReference type="Proteomes" id="UP001320245">
    <property type="component" value="Unassembled WGS sequence"/>
</dbReference>
<keyword evidence="6" id="KW-0443">Lipid metabolism</keyword>
<protein>
    <recommendedName>
        <fullName evidence="3">Acyl-protein thioesterase 1</fullName>
        <ecNumber evidence="2">3.1.2.22</ecNumber>
    </recommendedName>
    <alternativeName>
        <fullName evidence="8">Palmitoyl-protein hydrolase</fullName>
    </alternativeName>
</protein>
<comment type="catalytic activity">
    <reaction evidence="9">
        <text>S-hexadecanoyl-L-cysteinyl-[protein] + H2O = L-cysteinyl-[protein] + hexadecanoate + H(+)</text>
        <dbReference type="Rhea" id="RHEA:19233"/>
        <dbReference type="Rhea" id="RHEA-COMP:10131"/>
        <dbReference type="Rhea" id="RHEA-COMP:11032"/>
        <dbReference type="ChEBI" id="CHEBI:7896"/>
        <dbReference type="ChEBI" id="CHEBI:15377"/>
        <dbReference type="ChEBI" id="CHEBI:15378"/>
        <dbReference type="ChEBI" id="CHEBI:29950"/>
        <dbReference type="ChEBI" id="CHEBI:74151"/>
        <dbReference type="EC" id="3.1.2.22"/>
    </reaction>
</comment>
<proteinExistence type="inferred from homology"/>
<evidence type="ECO:0000256" key="5">
    <source>
        <dbReference type="ARBA" id="ARBA00022801"/>
    </source>
</evidence>
<dbReference type="InterPro" id="IPR003140">
    <property type="entry name" value="PLipase/COase/thioEstase"/>
</dbReference>
<accession>A0AAN9YCR5</accession>
<dbReference type="GO" id="GO:0008474">
    <property type="term" value="F:palmitoyl-(protein) hydrolase activity"/>
    <property type="evidence" value="ECO:0007669"/>
    <property type="project" value="UniProtKB-EC"/>
</dbReference>
<name>A0AAN9YCR5_9PEZI</name>